<reference evidence="3 4" key="1">
    <citation type="submission" date="2015-03" db="EMBL/GenBank/DDBJ databases">
        <title>RNA-seq based gene annotation and comparative genomics of four Zymoseptoria species reveal species-specific pathogenicity related genes and transposable element activity.</title>
        <authorList>
            <person name="Grandaubert J."/>
            <person name="Bhattacharyya A."/>
            <person name="Stukenbrock E.H."/>
        </authorList>
    </citation>
    <scope>NUCLEOTIDE SEQUENCE [LARGE SCALE GENOMIC DNA]</scope>
    <source>
        <strain evidence="3 4">Zb18110</strain>
    </source>
</reference>
<accession>A0A0F4GA69</accession>
<feature type="region of interest" description="Disordered" evidence="1">
    <location>
        <begin position="24"/>
        <end position="63"/>
    </location>
</feature>
<keyword evidence="2" id="KW-0732">Signal</keyword>
<name>A0A0F4GA69_9PEZI</name>
<dbReference type="AlphaFoldDB" id="A0A0F4GA69"/>
<organism evidence="3 4">
    <name type="scientific">Zymoseptoria brevis</name>
    <dbReference type="NCBI Taxonomy" id="1047168"/>
    <lineage>
        <taxon>Eukaryota</taxon>
        <taxon>Fungi</taxon>
        <taxon>Dikarya</taxon>
        <taxon>Ascomycota</taxon>
        <taxon>Pezizomycotina</taxon>
        <taxon>Dothideomycetes</taxon>
        <taxon>Dothideomycetidae</taxon>
        <taxon>Mycosphaerellales</taxon>
        <taxon>Mycosphaerellaceae</taxon>
        <taxon>Zymoseptoria</taxon>
    </lineage>
</organism>
<evidence type="ECO:0000256" key="1">
    <source>
        <dbReference type="SAM" id="MobiDB-lite"/>
    </source>
</evidence>
<dbReference type="EMBL" id="LAFY01004163">
    <property type="protein sequence ID" value="KJX94271.1"/>
    <property type="molecule type" value="Genomic_DNA"/>
</dbReference>
<proteinExistence type="predicted"/>
<dbReference type="STRING" id="1047168.A0A0F4GA69"/>
<sequence length="202" mass="19747">MKSTISLAFAAVLGAASAGPIIAQRQSGPGRYGPPPSYGPPGYGPPPPAYGPSSRLNGTGGSTVTISSTSTVVVSPIAPTASSSLGSPIGGFNTTAFPMPTATTVTYTIPYTPSNSSLGSPIGATGSTVTMLPITTINPVPYPSANSSLGSPVGASSSPSLGLPTAFTLTTSIPLTTGGNFTLSPEQPSSTSDVTISVTLSP</sequence>
<feature type="chain" id="PRO_5002468282" evidence="2">
    <location>
        <begin position="19"/>
        <end position="202"/>
    </location>
</feature>
<feature type="region of interest" description="Disordered" evidence="1">
    <location>
        <begin position="179"/>
        <end position="202"/>
    </location>
</feature>
<evidence type="ECO:0000313" key="3">
    <source>
        <dbReference type="EMBL" id="KJX94271.1"/>
    </source>
</evidence>
<feature type="compositionally biased region" description="Pro residues" evidence="1">
    <location>
        <begin position="32"/>
        <end position="50"/>
    </location>
</feature>
<comment type="caution">
    <text evidence="3">The sequence shown here is derived from an EMBL/GenBank/DDBJ whole genome shotgun (WGS) entry which is preliminary data.</text>
</comment>
<dbReference type="OrthoDB" id="10508084at2759"/>
<keyword evidence="4" id="KW-1185">Reference proteome</keyword>
<evidence type="ECO:0000313" key="4">
    <source>
        <dbReference type="Proteomes" id="UP000033647"/>
    </source>
</evidence>
<feature type="non-terminal residue" evidence="3">
    <location>
        <position position="202"/>
    </location>
</feature>
<protein>
    <submittedName>
        <fullName evidence="3">Uncharacterized protein</fullName>
    </submittedName>
</protein>
<gene>
    <name evidence="3" type="ORF">TI39_contig4204g00001</name>
</gene>
<dbReference type="Proteomes" id="UP000033647">
    <property type="component" value="Unassembled WGS sequence"/>
</dbReference>
<feature type="signal peptide" evidence="2">
    <location>
        <begin position="1"/>
        <end position="18"/>
    </location>
</feature>
<evidence type="ECO:0000256" key="2">
    <source>
        <dbReference type="SAM" id="SignalP"/>
    </source>
</evidence>